<keyword evidence="4" id="KW-1003">Cell membrane</keyword>
<reference evidence="9" key="2">
    <citation type="submission" date="2022-09" db="EMBL/GenBank/DDBJ databases">
        <title>Biosynthetic gene clusters of Dactylosporangioum fulvum.</title>
        <authorList>
            <person name="Caradec T."/>
        </authorList>
    </citation>
    <scope>NUCLEOTIDE SEQUENCE</scope>
    <source>
        <strain evidence="9">NRRL B-16292</strain>
    </source>
</reference>
<feature type="transmembrane region" description="Helical" evidence="8">
    <location>
        <begin position="307"/>
        <end position="330"/>
    </location>
</feature>
<keyword evidence="7 8" id="KW-0472">Membrane</keyword>
<keyword evidence="10" id="KW-1185">Reference proteome</keyword>
<organism evidence="9 10">
    <name type="scientific">Dactylosporangium fulvum</name>
    <dbReference type="NCBI Taxonomy" id="53359"/>
    <lineage>
        <taxon>Bacteria</taxon>
        <taxon>Bacillati</taxon>
        <taxon>Actinomycetota</taxon>
        <taxon>Actinomycetes</taxon>
        <taxon>Micromonosporales</taxon>
        <taxon>Micromonosporaceae</taxon>
        <taxon>Dactylosporangium</taxon>
    </lineage>
</organism>
<proteinExistence type="inferred from homology"/>
<feature type="transmembrane region" description="Helical" evidence="8">
    <location>
        <begin position="162"/>
        <end position="183"/>
    </location>
</feature>
<evidence type="ECO:0000256" key="6">
    <source>
        <dbReference type="ARBA" id="ARBA00022989"/>
    </source>
</evidence>
<keyword evidence="3" id="KW-0813">Transport</keyword>
<dbReference type="Proteomes" id="UP001059617">
    <property type="component" value="Chromosome"/>
</dbReference>
<accession>A0ABY5VS34</accession>
<evidence type="ECO:0000256" key="8">
    <source>
        <dbReference type="SAM" id="Phobius"/>
    </source>
</evidence>
<comment type="similarity">
    <text evidence="2">Belongs to the tellurite-resistance/dicarboxylate transporter (TDT) family.</text>
</comment>
<dbReference type="CDD" id="cd09320">
    <property type="entry name" value="TDT_like_2"/>
    <property type="match status" value="1"/>
</dbReference>
<evidence type="ECO:0000256" key="4">
    <source>
        <dbReference type="ARBA" id="ARBA00022475"/>
    </source>
</evidence>
<evidence type="ECO:0000256" key="3">
    <source>
        <dbReference type="ARBA" id="ARBA00022448"/>
    </source>
</evidence>
<gene>
    <name evidence="9" type="ORF">Dfulv_31225</name>
</gene>
<feature type="transmembrane region" description="Helical" evidence="8">
    <location>
        <begin position="130"/>
        <end position="150"/>
    </location>
</feature>
<feature type="transmembrane region" description="Helical" evidence="8">
    <location>
        <begin position="336"/>
        <end position="355"/>
    </location>
</feature>
<keyword evidence="5 8" id="KW-0812">Transmembrane</keyword>
<feature type="transmembrane region" description="Helical" evidence="8">
    <location>
        <begin position="53"/>
        <end position="75"/>
    </location>
</feature>
<evidence type="ECO:0000256" key="2">
    <source>
        <dbReference type="ARBA" id="ARBA00008566"/>
    </source>
</evidence>
<reference evidence="9" key="1">
    <citation type="submission" date="2021-04" db="EMBL/GenBank/DDBJ databases">
        <authorList>
            <person name="Hartkoorn R.C."/>
            <person name="Beaudoing E."/>
            <person name="Hot D."/>
        </authorList>
    </citation>
    <scope>NUCLEOTIDE SEQUENCE</scope>
    <source>
        <strain evidence="9">NRRL B-16292</strain>
    </source>
</reference>
<dbReference type="PANTHER" id="PTHR31686:SF1">
    <property type="entry name" value="SULFITE EFFLUX PUMP SSU1"/>
    <property type="match status" value="1"/>
</dbReference>
<comment type="subcellular location">
    <subcellularLocation>
        <location evidence="1">Cell membrane</location>
        <topology evidence="1">Multi-pass membrane protein</topology>
    </subcellularLocation>
</comment>
<protein>
    <submittedName>
        <fullName evidence="9">TDT family transporter</fullName>
    </submittedName>
</protein>
<name>A0ABY5VS34_9ACTN</name>
<keyword evidence="6 8" id="KW-1133">Transmembrane helix</keyword>
<dbReference type="EMBL" id="CP073720">
    <property type="protein sequence ID" value="UWP79621.1"/>
    <property type="molecule type" value="Genomic_DNA"/>
</dbReference>
<feature type="transmembrane region" description="Helical" evidence="8">
    <location>
        <begin position="195"/>
        <end position="214"/>
    </location>
</feature>
<dbReference type="InterPro" id="IPR038665">
    <property type="entry name" value="Voltage-dep_anion_channel_sf"/>
</dbReference>
<feature type="transmembrane region" description="Helical" evidence="8">
    <location>
        <begin position="96"/>
        <end position="115"/>
    </location>
</feature>
<dbReference type="Gene3D" id="1.50.10.150">
    <property type="entry name" value="Voltage-dependent anion channel"/>
    <property type="match status" value="1"/>
</dbReference>
<evidence type="ECO:0000256" key="1">
    <source>
        <dbReference type="ARBA" id="ARBA00004651"/>
    </source>
</evidence>
<dbReference type="RefSeq" id="WP_259857379.1">
    <property type="nucleotide sequence ID" value="NZ_BAAAST010000001.1"/>
</dbReference>
<dbReference type="InterPro" id="IPR004695">
    <property type="entry name" value="SLAC1/Mae1/Ssu1/TehA"/>
</dbReference>
<evidence type="ECO:0000313" key="10">
    <source>
        <dbReference type="Proteomes" id="UP001059617"/>
    </source>
</evidence>
<dbReference type="PANTHER" id="PTHR31686">
    <property type="match status" value="1"/>
</dbReference>
<dbReference type="Pfam" id="PF03595">
    <property type="entry name" value="SLAC1"/>
    <property type="match status" value="1"/>
</dbReference>
<feature type="transmembrane region" description="Helical" evidence="8">
    <location>
        <begin position="272"/>
        <end position="295"/>
    </location>
</feature>
<evidence type="ECO:0000256" key="5">
    <source>
        <dbReference type="ARBA" id="ARBA00022692"/>
    </source>
</evidence>
<evidence type="ECO:0000256" key="7">
    <source>
        <dbReference type="ARBA" id="ARBA00023136"/>
    </source>
</evidence>
<dbReference type="InterPro" id="IPR051629">
    <property type="entry name" value="Sulfite_efflux_TDT"/>
</dbReference>
<sequence length="372" mass="38839">MTALLDVPPTARMPGRPDVFANLGPNWFASVMGTGIVANAAATLPLRLPGLRLAATLVWALAAVLLLVLSAAWAVHLRRHRATALGHAADPVMAQFWGAPPMAAMTVGGGALLLGRDWLGLHTAVVVDGVLWAAGTVGGLVTAVAIPYLMMTRHEIDADAAFGGWLMPVVPPMVSAANGALLVPHLPAGQLRLGMVFAGYALFGISLFATLIIVTQLWARLVRHRVGPAGTVPTLWIVLGPLGQSITAAHLLGVAAAAVLPAPYSTGAQVFALFYGVPAFGFAMLWLVLAAAITWRTFRATDGGLPFTLAWWSFVFPVGTLVTGTTGLAARGHVDALGGLAVVLYLFLVAAWATAATRTVHGAWRGQLFRRV</sequence>
<feature type="transmembrane region" description="Helical" evidence="8">
    <location>
        <begin position="235"/>
        <end position="260"/>
    </location>
</feature>
<evidence type="ECO:0000313" key="9">
    <source>
        <dbReference type="EMBL" id="UWP79621.1"/>
    </source>
</evidence>